<evidence type="ECO:0000313" key="3">
    <source>
        <dbReference type="Proteomes" id="UP000240009"/>
    </source>
</evidence>
<feature type="transmembrane region" description="Helical" evidence="1">
    <location>
        <begin position="34"/>
        <end position="53"/>
    </location>
</feature>
<dbReference type="OrthoDB" id="285892at2"/>
<feature type="transmembrane region" description="Helical" evidence="1">
    <location>
        <begin position="112"/>
        <end position="131"/>
    </location>
</feature>
<keyword evidence="1" id="KW-1133">Transmembrane helix</keyword>
<dbReference type="EMBL" id="PUIA01000037">
    <property type="protein sequence ID" value="PQO31075.1"/>
    <property type="molecule type" value="Genomic_DNA"/>
</dbReference>
<sequence length="141" mass="15303">MNLPSDNPFESPSIVEEAPDPAVIDEEPTHPMSVLVFVSWCLFILMAAVHFGVCYVQRDVLNGILFCMTGVVGFILIIPTRGTMALGTLYALSMSVSCATFAATLAKGPQTIALLCYVLAYAIIAIILGYIEYQERLKTHG</sequence>
<proteinExistence type="predicted"/>
<reference evidence="2 3" key="1">
    <citation type="submission" date="2018-02" db="EMBL/GenBank/DDBJ databases">
        <title>Comparative genomes isolates from brazilian mangrove.</title>
        <authorList>
            <person name="Araujo J.E."/>
            <person name="Taketani R.G."/>
            <person name="Silva M.C.P."/>
            <person name="Loureco M.V."/>
            <person name="Andreote F.D."/>
        </authorList>
    </citation>
    <scope>NUCLEOTIDE SEQUENCE [LARGE SCALE GENOMIC DNA]</scope>
    <source>
        <strain evidence="2 3">HEX-2 MGV</strain>
    </source>
</reference>
<feature type="transmembrane region" description="Helical" evidence="1">
    <location>
        <begin position="60"/>
        <end position="78"/>
    </location>
</feature>
<accession>A0A2S8FFX9</accession>
<protein>
    <submittedName>
        <fullName evidence="2">Uncharacterized protein</fullName>
    </submittedName>
</protein>
<comment type="caution">
    <text evidence="2">The sequence shown here is derived from an EMBL/GenBank/DDBJ whole genome shotgun (WGS) entry which is preliminary data.</text>
</comment>
<evidence type="ECO:0000256" key="1">
    <source>
        <dbReference type="SAM" id="Phobius"/>
    </source>
</evidence>
<keyword evidence="1" id="KW-0472">Membrane</keyword>
<name>A0A2S8FFX9_9BACT</name>
<dbReference type="Proteomes" id="UP000240009">
    <property type="component" value="Unassembled WGS sequence"/>
</dbReference>
<dbReference type="RefSeq" id="WP_105353499.1">
    <property type="nucleotide sequence ID" value="NZ_PUIA01000037.1"/>
</dbReference>
<evidence type="ECO:0000313" key="2">
    <source>
        <dbReference type="EMBL" id="PQO31075.1"/>
    </source>
</evidence>
<organism evidence="2 3">
    <name type="scientific">Blastopirellula marina</name>
    <dbReference type="NCBI Taxonomy" id="124"/>
    <lineage>
        <taxon>Bacteria</taxon>
        <taxon>Pseudomonadati</taxon>
        <taxon>Planctomycetota</taxon>
        <taxon>Planctomycetia</taxon>
        <taxon>Pirellulales</taxon>
        <taxon>Pirellulaceae</taxon>
        <taxon>Blastopirellula</taxon>
    </lineage>
</organism>
<gene>
    <name evidence="2" type="ORF">C5Y96_12000</name>
</gene>
<keyword evidence="1" id="KW-0812">Transmembrane</keyword>
<dbReference type="AlphaFoldDB" id="A0A2S8FFX9"/>